<comment type="subcellular location">
    <subcellularLocation>
        <location evidence="1">Nucleus</location>
    </subcellularLocation>
</comment>
<keyword evidence="4" id="KW-0804">Transcription</keyword>
<dbReference type="HOGENOM" id="CLU_009030_4_0_1"/>
<feature type="domain" description="Zn(2)-C6 fungal-type" evidence="7">
    <location>
        <begin position="12"/>
        <end position="40"/>
    </location>
</feature>
<dbReference type="Proteomes" id="UP000054466">
    <property type="component" value="Unassembled WGS sequence"/>
</dbReference>
<dbReference type="InterPro" id="IPR001138">
    <property type="entry name" value="Zn2Cys6_DnaBD"/>
</dbReference>
<keyword evidence="9" id="KW-1185">Reference proteome</keyword>
<feature type="compositionally biased region" description="Polar residues" evidence="6">
    <location>
        <begin position="157"/>
        <end position="177"/>
    </location>
</feature>
<dbReference type="CDD" id="cd00067">
    <property type="entry name" value="GAL4"/>
    <property type="match status" value="1"/>
</dbReference>
<dbReference type="VEuPathDB" id="FungiDB:PV07_10674"/>
<proteinExistence type="predicted"/>
<dbReference type="InterPro" id="IPR036864">
    <property type="entry name" value="Zn2-C6_fun-type_DNA-bd_sf"/>
</dbReference>
<feature type="region of interest" description="Disordered" evidence="6">
    <location>
        <begin position="157"/>
        <end position="178"/>
    </location>
</feature>
<gene>
    <name evidence="8" type="ORF">PV07_10674</name>
</gene>
<evidence type="ECO:0000313" key="8">
    <source>
        <dbReference type="EMBL" id="KIW24998.1"/>
    </source>
</evidence>
<dbReference type="OrthoDB" id="3477330at2759"/>
<dbReference type="GO" id="GO:0045944">
    <property type="term" value="P:positive regulation of transcription by RNA polymerase II"/>
    <property type="evidence" value="ECO:0007669"/>
    <property type="project" value="TreeGrafter"/>
</dbReference>
<evidence type="ECO:0000313" key="9">
    <source>
        <dbReference type="Proteomes" id="UP000054466"/>
    </source>
</evidence>
<dbReference type="PANTHER" id="PTHR37534">
    <property type="entry name" value="TRANSCRIPTIONAL ACTIVATOR PROTEIN UGA3"/>
    <property type="match status" value="1"/>
</dbReference>
<evidence type="ECO:0000256" key="6">
    <source>
        <dbReference type="SAM" id="MobiDB-lite"/>
    </source>
</evidence>
<evidence type="ECO:0000259" key="7">
    <source>
        <dbReference type="PROSITE" id="PS50048"/>
    </source>
</evidence>
<accession>A0A0D2C154</accession>
<dbReference type="GO" id="GO:0008270">
    <property type="term" value="F:zinc ion binding"/>
    <property type="evidence" value="ECO:0007669"/>
    <property type="project" value="InterPro"/>
</dbReference>
<organism evidence="8 9">
    <name type="scientific">Cladophialophora immunda</name>
    <dbReference type="NCBI Taxonomy" id="569365"/>
    <lineage>
        <taxon>Eukaryota</taxon>
        <taxon>Fungi</taxon>
        <taxon>Dikarya</taxon>
        <taxon>Ascomycota</taxon>
        <taxon>Pezizomycotina</taxon>
        <taxon>Eurotiomycetes</taxon>
        <taxon>Chaetothyriomycetidae</taxon>
        <taxon>Chaetothyriales</taxon>
        <taxon>Herpotrichiellaceae</taxon>
        <taxon>Cladophialophora</taxon>
    </lineage>
</organism>
<dbReference type="InterPro" id="IPR021858">
    <property type="entry name" value="Fun_TF"/>
</dbReference>
<reference evidence="8 9" key="1">
    <citation type="submission" date="2015-01" db="EMBL/GenBank/DDBJ databases">
        <title>The Genome Sequence of Cladophialophora immunda CBS83496.</title>
        <authorList>
            <consortium name="The Broad Institute Genomics Platform"/>
            <person name="Cuomo C."/>
            <person name="de Hoog S."/>
            <person name="Gorbushina A."/>
            <person name="Stielow B."/>
            <person name="Teixiera M."/>
            <person name="Abouelleil A."/>
            <person name="Chapman S.B."/>
            <person name="Priest M."/>
            <person name="Young S.K."/>
            <person name="Wortman J."/>
            <person name="Nusbaum C."/>
            <person name="Birren B."/>
        </authorList>
    </citation>
    <scope>NUCLEOTIDE SEQUENCE [LARGE SCALE GENOMIC DNA]</scope>
    <source>
        <strain evidence="8 9">CBS 83496</strain>
    </source>
</reference>
<evidence type="ECO:0000256" key="3">
    <source>
        <dbReference type="ARBA" id="ARBA00023125"/>
    </source>
</evidence>
<protein>
    <recommendedName>
        <fullName evidence="7">Zn(2)-C6 fungal-type domain-containing protein</fullName>
    </recommendedName>
</protein>
<dbReference type="Gene3D" id="4.10.240.10">
    <property type="entry name" value="Zn(2)-C6 fungal-type DNA-binding domain"/>
    <property type="match status" value="1"/>
</dbReference>
<dbReference type="GO" id="GO:0000981">
    <property type="term" value="F:DNA-binding transcription factor activity, RNA polymerase II-specific"/>
    <property type="evidence" value="ECO:0007669"/>
    <property type="project" value="InterPro"/>
</dbReference>
<dbReference type="GO" id="GO:0000976">
    <property type="term" value="F:transcription cis-regulatory region binding"/>
    <property type="evidence" value="ECO:0007669"/>
    <property type="project" value="TreeGrafter"/>
</dbReference>
<sequence length="638" mass="71759">MTRASSSRTFTACWTCRRRNIACDAALPSCSQCRRSNITCEGYHFNLVWVNSKTGSYAPQQRRTFPCHLTWRGYPTWTLEEVDHLIRDCEHSQYRQCRCRLHQGRNPFTVFPRVEDKAKPVNADDANMGEEFLPSPRAVHLNDADFRFLTFGPLQGHKSTPSVQSTGTSTSQASNPEEWSLDTLVGAESDTLVSEEQDLVQQEPRDPLRRSTKKTPISLISQPTQPWNVDASYNENRLFHHFLSYLAKRMIPLDDDFNPWKTVYPSLAMQTTRSTGAQALYHALLAQSAYHLANLKGAERGLQERASAVRHCGIALYQLSKSLVAPSREYTTVLAALYTVILAEHVFQGAASGWQIHIRGAQAFVSQYLDKQPWRQSPEAYIVTQNFALSVLISSTVNNNYLGPATADGVSELDGLLRDLMTKHVFGYTMGGTSHILRAIHQTLLLEARINRRGGAHGRLELDADTIAQVSEILQLSHVPLADKVEAYICHHGLSGVTVQPRLRTLTRLHLRLFNTAVTIYLFCTVLRCTPSSVAHDVLQVLKDATAFIAMHHGTVSVWPVFVAATEAYTLEAQALAMQCLETLRAHGAKNRRDMQRVVHQVWSDRERLACERQCDPGDVLVDWRQVMKGLNMNILLL</sequence>
<dbReference type="STRING" id="569365.A0A0D2C154"/>
<keyword evidence="3" id="KW-0238">DNA-binding</keyword>
<evidence type="ECO:0000256" key="4">
    <source>
        <dbReference type="ARBA" id="ARBA00023163"/>
    </source>
</evidence>
<dbReference type="AlphaFoldDB" id="A0A0D2C154"/>
<dbReference type="Pfam" id="PF00172">
    <property type="entry name" value="Zn_clus"/>
    <property type="match status" value="1"/>
</dbReference>
<feature type="region of interest" description="Disordered" evidence="6">
    <location>
        <begin position="192"/>
        <end position="212"/>
    </location>
</feature>
<evidence type="ECO:0000256" key="2">
    <source>
        <dbReference type="ARBA" id="ARBA00023015"/>
    </source>
</evidence>
<evidence type="ECO:0000256" key="1">
    <source>
        <dbReference type="ARBA" id="ARBA00004123"/>
    </source>
</evidence>
<dbReference type="GO" id="GO:0005634">
    <property type="term" value="C:nucleus"/>
    <property type="evidence" value="ECO:0007669"/>
    <property type="project" value="UniProtKB-SubCell"/>
</dbReference>
<dbReference type="SUPFAM" id="SSF57701">
    <property type="entry name" value="Zn2/Cys6 DNA-binding domain"/>
    <property type="match status" value="1"/>
</dbReference>
<dbReference type="PROSITE" id="PS50048">
    <property type="entry name" value="ZN2_CY6_FUNGAL_2"/>
    <property type="match status" value="1"/>
</dbReference>
<keyword evidence="2" id="KW-0805">Transcription regulation</keyword>
<dbReference type="SMART" id="SM00066">
    <property type="entry name" value="GAL4"/>
    <property type="match status" value="1"/>
</dbReference>
<evidence type="ECO:0000256" key="5">
    <source>
        <dbReference type="ARBA" id="ARBA00023242"/>
    </source>
</evidence>
<keyword evidence="5" id="KW-0539">Nucleus</keyword>
<dbReference type="Pfam" id="PF11951">
    <property type="entry name" value="Fungal_trans_2"/>
    <property type="match status" value="1"/>
</dbReference>
<dbReference type="GeneID" id="27349868"/>
<name>A0A0D2C154_9EURO</name>
<dbReference type="PANTHER" id="PTHR37534:SF49">
    <property type="entry name" value="LYSINE BIOSYNTHESIS REGULATORY PROTEIN LYS14"/>
    <property type="match status" value="1"/>
</dbReference>
<dbReference type="RefSeq" id="XP_016245214.1">
    <property type="nucleotide sequence ID" value="XM_016398023.1"/>
</dbReference>
<dbReference type="EMBL" id="KN847045">
    <property type="protein sequence ID" value="KIW24998.1"/>
    <property type="molecule type" value="Genomic_DNA"/>
</dbReference>